<dbReference type="Gene3D" id="1.20.120.1760">
    <property type="match status" value="1"/>
</dbReference>
<comment type="pathway">
    <text evidence="2">Lipid metabolism; phospholipid metabolism.</text>
</comment>
<evidence type="ECO:0000256" key="8">
    <source>
        <dbReference type="ARBA" id="ARBA00023098"/>
    </source>
</evidence>
<feature type="transmembrane region" description="Helical" evidence="14">
    <location>
        <begin position="181"/>
        <end position="199"/>
    </location>
</feature>
<evidence type="ECO:0000256" key="4">
    <source>
        <dbReference type="ARBA" id="ARBA00022516"/>
    </source>
</evidence>
<dbReference type="AlphaFoldDB" id="F8DY15"/>
<reference evidence="15 16" key="1">
    <citation type="journal article" date="2012" name="BMC Genomics">
        <title>Complete genome sequence, lifestyle, and multi-drug resistance of the human pathogen Corynebacterium resistens DSM 45100 isolated from blood samples of a leukemia patient.</title>
        <authorList>
            <person name="Schroder J."/>
            <person name="Maus I."/>
            <person name="Meyer K."/>
            <person name="Wordemann S."/>
            <person name="Blom J."/>
            <person name="Jaenicke S."/>
            <person name="Schneider J."/>
            <person name="Trost E."/>
            <person name="Tauch A."/>
        </authorList>
    </citation>
    <scope>NUCLEOTIDE SEQUENCE [LARGE SCALE GENOMIC DNA]</scope>
    <source>
        <strain evidence="16">DSM 45100 / JCM 12819 / CCUG 50093 / GTC 2026 / SICGH 158</strain>
    </source>
</reference>
<evidence type="ECO:0000256" key="9">
    <source>
        <dbReference type="ARBA" id="ARBA00023136"/>
    </source>
</evidence>
<comment type="similarity">
    <text evidence="3 13">Belongs to the CDP-alcohol phosphatidyltransferase class-I family.</text>
</comment>
<dbReference type="KEGG" id="crd:CRES_1218"/>
<dbReference type="InterPro" id="IPR043130">
    <property type="entry name" value="CDP-OH_PTrfase_TM_dom"/>
</dbReference>
<keyword evidence="9 14" id="KW-0472">Membrane</keyword>
<evidence type="ECO:0000256" key="6">
    <source>
        <dbReference type="ARBA" id="ARBA00022692"/>
    </source>
</evidence>
<evidence type="ECO:0000256" key="2">
    <source>
        <dbReference type="ARBA" id="ARBA00005074"/>
    </source>
</evidence>
<protein>
    <recommendedName>
        <fullName evidence="12">CDP-diacylglycerol--glycerol-3-phosphate 3-phosphatidyltransferase</fullName>
        <ecNumber evidence="12">2.7.8.5</ecNumber>
    </recommendedName>
</protein>
<proteinExistence type="inferred from homology"/>
<dbReference type="PROSITE" id="PS00379">
    <property type="entry name" value="CDP_ALCOHOL_P_TRANSF"/>
    <property type="match status" value="1"/>
</dbReference>
<evidence type="ECO:0000256" key="14">
    <source>
        <dbReference type="SAM" id="Phobius"/>
    </source>
</evidence>
<keyword evidence="7 14" id="KW-1133">Transmembrane helix</keyword>
<dbReference type="Proteomes" id="UP000000492">
    <property type="component" value="Chromosome"/>
</dbReference>
<evidence type="ECO:0000256" key="12">
    <source>
        <dbReference type="NCBIfam" id="TIGR00560"/>
    </source>
</evidence>
<evidence type="ECO:0000256" key="13">
    <source>
        <dbReference type="RuleBase" id="RU003750"/>
    </source>
</evidence>
<evidence type="ECO:0000256" key="1">
    <source>
        <dbReference type="ARBA" id="ARBA00004141"/>
    </source>
</evidence>
<dbReference type="RefSeq" id="WP_013888586.1">
    <property type="nucleotide sequence ID" value="NC_015673.1"/>
</dbReference>
<evidence type="ECO:0000256" key="5">
    <source>
        <dbReference type="ARBA" id="ARBA00022679"/>
    </source>
</evidence>
<organism evidence="15 16">
    <name type="scientific">Corynebacterium resistens (strain DSM 45100 / JCM 12819 / GTC 2026 / SICGH 158)</name>
    <dbReference type="NCBI Taxonomy" id="662755"/>
    <lineage>
        <taxon>Bacteria</taxon>
        <taxon>Bacillati</taxon>
        <taxon>Actinomycetota</taxon>
        <taxon>Actinomycetes</taxon>
        <taxon>Mycobacteriales</taxon>
        <taxon>Corynebacteriaceae</taxon>
        <taxon>Corynebacterium</taxon>
    </lineage>
</organism>
<dbReference type="PANTHER" id="PTHR14269:SF52">
    <property type="entry name" value="PHOSPHATIDYLGLYCEROPHOSPHATE SYNTHASE-RELATED"/>
    <property type="match status" value="1"/>
</dbReference>
<dbReference type="InterPro" id="IPR050324">
    <property type="entry name" value="CDP-alcohol_PTase-I"/>
</dbReference>
<dbReference type="InterPro" id="IPR048254">
    <property type="entry name" value="CDP_ALCOHOL_P_TRANSF_CS"/>
</dbReference>
<dbReference type="STRING" id="662755.CRES_1218"/>
<keyword evidence="4" id="KW-0444">Lipid biosynthesis</keyword>
<keyword evidence="5 13" id="KW-0808">Transferase</keyword>
<keyword evidence="10" id="KW-0594">Phospholipid biosynthesis</keyword>
<dbReference type="NCBIfam" id="TIGR00560">
    <property type="entry name" value="pgsA"/>
    <property type="match status" value="1"/>
</dbReference>
<dbReference type="GO" id="GO:0046474">
    <property type="term" value="P:glycerophospholipid biosynthetic process"/>
    <property type="evidence" value="ECO:0007669"/>
    <property type="project" value="TreeGrafter"/>
</dbReference>
<dbReference type="HOGENOM" id="CLU_051314_2_0_11"/>
<dbReference type="eggNOG" id="COG0558">
    <property type="taxonomic scope" value="Bacteria"/>
</dbReference>
<accession>F8DY15</accession>
<dbReference type="EC" id="2.7.8.5" evidence="12"/>
<evidence type="ECO:0000256" key="3">
    <source>
        <dbReference type="ARBA" id="ARBA00010441"/>
    </source>
</evidence>
<evidence type="ECO:0000313" key="16">
    <source>
        <dbReference type="Proteomes" id="UP000000492"/>
    </source>
</evidence>
<dbReference type="PIRSF" id="PIRSF000847">
    <property type="entry name" value="Phos_ph_gly_syn"/>
    <property type="match status" value="1"/>
</dbReference>
<sequence length="215" mass="23738">MKFVATTSMKRTNLSPFGRVVHRLSLPNVLTTVRIVLIPLFLWLILTSGSWAEVGHPDKATRWWALIVFVLLMFTDQLDGFLARKYEVITDFGKLADPIADKALMISALVSLNILGELWWWVTAVIVFRELGITVWRMVLARRGRVVPASKGGKLKTVLQTLAVALYILPIAGAVTWAAHIVMGIAVLVTVATGVQYLLDSRTQSGANDRAEASI</sequence>
<feature type="transmembrane region" description="Helical" evidence="14">
    <location>
        <begin position="63"/>
        <end position="83"/>
    </location>
</feature>
<dbReference type="EMBL" id="CP002857">
    <property type="protein sequence ID" value="AEI09573.1"/>
    <property type="molecule type" value="Genomic_DNA"/>
</dbReference>
<keyword evidence="6 14" id="KW-0812">Transmembrane</keyword>
<keyword evidence="11" id="KW-1208">Phospholipid metabolism</keyword>
<keyword evidence="16" id="KW-1185">Reference proteome</keyword>
<dbReference type="PANTHER" id="PTHR14269">
    <property type="entry name" value="CDP-DIACYLGLYCEROL--GLYCEROL-3-PHOSPHATE 3-PHOSPHATIDYLTRANSFERASE-RELATED"/>
    <property type="match status" value="1"/>
</dbReference>
<evidence type="ECO:0000313" key="15">
    <source>
        <dbReference type="EMBL" id="AEI09573.1"/>
    </source>
</evidence>
<name>F8DY15_CORRG</name>
<dbReference type="GO" id="GO:0008444">
    <property type="term" value="F:CDP-diacylglycerol-glycerol-3-phosphate 3-phosphatidyltransferase activity"/>
    <property type="evidence" value="ECO:0007669"/>
    <property type="project" value="UniProtKB-UniRule"/>
</dbReference>
<evidence type="ECO:0000256" key="11">
    <source>
        <dbReference type="ARBA" id="ARBA00023264"/>
    </source>
</evidence>
<comment type="subcellular location">
    <subcellularLocation>
        <location evidence="1">Membrane</location>
        <topology evidence="1">Multi-pass membrane protein</topology>
    </subcellularLocation>
</comment>
<evidence type="ECO:0000256" key="10">
    <source>
        <dbReference type="ARBA" id="ARBA00023209"/>
    </source>
</evidence>
<dbReference type="GO" id="GO:0016020">
    <property type="term" value="C:membrane"/>
    <property type="evidence" value="ECO:0007669"/>
    <property type="project" value="UniProtKB-SubCell"/>
</dbReference>
<evidence type="ECO:0000256" key="7">
    <source>
        <dbReference type="ARBA" id="ARBA00022989"/>
    </source>
</evidence>
<dbReference type="Pfam" id="PF01066">
    <property type="entry name" value="CDP-OH_P_transf"/>
    <property type="match status" value="1"/>
</dbReference>
<feature type="transmembrane region" description="Helical" evidence="14">
    <location>
        <begin position="29"/>
        <end position="51"/>
    </location>
</feature>
<dbReference type="UniPathway" id="UPA00085"/>
<dbReference type="InterPro" id="IPR000462">
    <property type="entry name" value="CDP-OH_P_trans"/>
</dbReference>
<dbReference type="OrthoDB" id="9796672at2"/>
<dbReference type="InterPro" id="IPR004570">
    <property type="entry name" value="Phosphatidylglycerol_P_synth"/>
</dbReference>
<keyword evidence="8" id="KW-0443">Lipid metabolism</keyword>
<gene>
    <name evidence="15" type="primary">pgsA1</name>
    <name evidence="15" type="ordered locus">CRES_1218</name>
</gene>